<keyword evidence="3" id="KW-1185">Reference proteome</keyword>
<feature type="signal peptide" evidence="1">
    <location>
        <begin position="1"/>
        <end position="22"/>
    </location>
</feature>
<name>A0ABW0T4W5_9GAMM</name>
<keyword evidence="1" id="KW-0732">Signal</keyword>
<proteinExistence type="predicted"/>
<accession>A0ABW0T4W5</accession>
<evidence type="ECO:0000313" key="2">
    <source>
        <dbReference type="EMBL" id="MFC5583460.1"/>
    </source>
</evidence>
<organism evidence="2 3">
    <name type="scientific">Rhodanobacter terrae</name>
    <dbReference type="NCBI Taxonomy" id="418647"/>
    <lineage>
        <taxon>Bacteria</taxon>
        <taxon>Pseudomonadati</taxon>
        <taxon>Pseudomonadota</taxon>
        <taxon>Gammaproteobacteria</taxon>
        <taxon>Lysobacterales</taxon>
        <taxon>Rhodanobacteraceae</taxon>
        <taxon>Rhodanobacter</taxon>
    </lineage>
</organism>
<dbReference type="EMBL" id="JBHSNG010000083">
    <property type="protein sequence ID" value="MFC5583460.1"/>
    <property type="molecule type" value="Genomic_DNA"/>
</dbReference>
<evidence type="ECO:0000313" key="3">
    <source>
        <dbReference type="Proteomes" id="UP001596111"/>
    </source>
</evidence>
<comment type="caution">
    <text evidence="2">The sequence shown here is derived from an EMBL/GenBank/DDBJ whole genome shotgun (WGS) entry which is preliminary data.</text>
</comment>
<sequence length="148" mass="16720">MTNKVRILVLILYSLLLSQVQASPAIKHGVVYAKEAPVCFVDFRIDLVVGKSESNIGDDQYCRYAINRERFLSLLTPAPASTFYMNGNVRAKVSMSAKDEYFIDYNGVVRFGDKKFQVSKKNFTNALRKLKRYQSTKDALIYSPCAAS</sequence>
<reference evidence="3" key="1">
    <citation type="journal article" date="2019" name="Int. J. Syst. Evol. Microbiol.">
        <title>The Global Catalogue of Microorganisms (GCM) 10K type strain sequencing project: providing services to taxonomists for standard genome sequencing and annotation.</title>
        <authorList>
            <consortium name="The Broad Institute Genomics Platform"/>
            <consortium name="The Broad Institute Genome Sequencing Center for Infectious Disease"/>
            <person name="Wu L."/>
            <person name="Ma J."/>
        </authorList>
    </citation>
    <scope>NUCLEOTIDE SEQUENCE [LARGE SCALE GENOMIC DNA]</scope>
    <source>
        <strain evidence="3">CGMCC 1.13587</strain>
    </source>
</reference>
<dbReference type="RefSeq" id="WP_377330485.1">
    <property type="nucleotide sequence ID" value="NZ_JBHSNG010000083.1"/>
</dbReference>
<gene>
    <name evidence="2" type="ORF">ACFPPB_20320</name>
</gene>
<protein>
    <submittedName>
        <fullName evidence="2">Uncharacterized protein</fullName>
    </submittedName>
</protein>
<evidence type="ECO:0000256" key="1">
    <source>
        <dbReference type="SAM" id="SignalP"/>
    </source>
</evidence>
<dbReference type="Proteomes" id="UP001596111">
    <property type="component" value="Unassembled WGS sequence"/>
</dbReference>
<feature type="chain" id="PRO_5045810511" evidence="1">
    <location>
        <begin position="23"/>
        <end position="148"/>
    </location>
</feature>